<sequence length="116" mass="12802">MTKNATHKGPDEEIQYVSGSSSSRSSFHSGSSSHSGTSSHSGSSLYSELELNESKLKRKTQAQQWRRKRELKIAASEEYRKSGFHGTSSLGTWAHEDERTGDIDPCTYSVTKLCTA</sequence>
<organism evidence="2 3">
    <name type="scientific">Wickerhamomyces pijperi</name>
    <name type="common">Yeast</name>
    <name type="synonym">Pichia pijperi</name>
    <dbReference type="NCBI Taxonomy" id="599730"/>
    <lineage>
        <taxon>Eukaryota</taxon>
        <taxon>Fungi</taxon>
        <taxon>Dikarya</taxon>
        <taxon>Ascomycota</taxon>
        <taxon>Saccharomycotina</taxon>
        <taxon>Saccharomycetes</taxon>
        <taxon>Phaffomycetales</taxon>
        <taxon>Wickerhamomycetaceae</taxon>
        <taxon>Wickerhamomyces</taxon>
    </lineage>
</organism>
<feature type="compositionally biased region" description="Basic residues" evidence="1">
    <location>
        <begin position="56"/>
        <end position="68"/>
    </location>
</feature>
<evidence type="ECO:0000313" key="2">
    <source>
        <dbReference type="EMBL" id="KAH3682037.1"/>
    </source>
</evidence>
<reference evidence="2" key="2">
    <citation type="submission" date="2021-01" db="EMBL/GenBank/DDBJ databases">
        <authorList>
            <person name="Schikora-Tamarit M.A."/>
        </authorList>
    </citation>
    <scope>NUCLEOTIDE SEQUENCE</scope>
    <source>
        <strain evidence="2">CBS2887</strain>
    </source>
</reference>
<evidence type="ECO:0000256" key="1">
    <source>
        <dbReference type="SAM" id="MobiDB-lite"/>
    </source>
</evidence>
<comment type="caution">
    <text evidence="2">The sequence shown here is derived from an EMBL/GenBank/DDBJ whole genome shotgun (WGS) entry which is preliminary data.</text>
</comment>
<dbReference type="AlphaFoldDB" id="A0A9P8Q0P6"/>
<proteinExistence type="predicted"/>
<name>A0A9P8Q0P6_WICPI</name>
<accession>A0A9P8Q0P6</accession>
<gene>
    <name evidence="2" type="ORF">WICPIJ_007002</name>
</gene>
<dbReference type="Proteomes" id="UP000774326">
    <property type="component" value="Unassembled WGS sequence"/>
</dbReference>
<feature type="compositionally biased region" description="Low complexity" evidence="1">
    <location>
        <begin position="18"/>
        <end position="44"/>
    </location>
</feature>
<feature type="region of interest" description="Disordered" evidence="1">
    <location>
        <begin position="1"/>
        <end position="68"/>
    </location>
</feature>
<dbReference type="EMBL" id="JAEUBG010004033">
    <property type="protein sequence ID" value="KAH3682037.1"/>
    <property type="molecule type" value="Genomic_DNA"/>
</dbReference>
<evidence type="ECO:0000313" key="3">
    <source>
        <dbReference type="Proteomes" id="UP000774326"/>
    </source>
</evidence>
<protein>
    <submittedName>
        <fullName evidence="2">Uncharacterized protein</fullName>
    </submittedName>
</protein>
<keyword evidence="3" id="KW-1185">Reference proteome</keyword>
<reference evidence="2" key="1">
    <citation type="journal article" date="2021" name="Open Biol.">
        <title>Shared evolutionary footprints suggest mitochondrial oxidative damage underlies multiple complex I losses in fungi.</title>
        <authorList>
            <person name="Schikora-Tamarit M.A."/>
            <person name="Marcet-Houben M."/>
            <person name="Nosek J."/>
            <person name="Gabaldon T."/>
        </authorList>
    </citation>
    <scope>NUCLEOTIDE SEQUENCE</scope>
    <source>
        <strain evidence="2">CBS2887</strain>
    </source>
</reference>